<feature type="region of interest" description="Disordered" evidence="1">
    <location>
        <begin position="365"/>
        <end position="524"/>
    </location>
</feature>
<comment type="caution">
    <text evidence="3">The sequence shown here is derived from an EMBL/GenBank/DDBJ whole genome shotgun (WGS) entry which is preliminary data.</text>
</comment>
<dbReference type="InterPro" id="IPR052909">
    <property type="entry name" value="Transposase_6_like"/>
</dbReference>
<dbReference type="PANTHER" id="PTHR46637:SF1">
    <property type="entry name" value="BLL5188 PROTEIN"/>
    <property type="match status" value="1"/>
</dbReference>
<organism evidence="3 4">
    <name type="scientific">Streptomyces gobitricini</name>
    <dbReference type="NCBI Taxonomy" id="68211"/>
    <lineage>
        <taxon>Bacteria</taxon>
        <taxon>Bacillati</taxon>
        <taxon>Actinomycetota</taxon>
        <taxon>Actinomycetes</taxon>
        <taxon>Kitasatosporales</taxon>
        <taxon>Streptomycetaceae</taxon>
        <taxon>Streptomyces</taxon>
    </lineage>
</organism>
<protein>
    <recommendedName>
        <fullName evidence="2">Insertion element IS402-like domain-containing protein</fullName>
    </recommendedName>
</protein>
<feature type="compositionally biased region" description="Basic and acidic residues" evidence="1">
    <location>
        <begin position="309"/>
        <end position="325"/>
    </location>
</feature>
<dbReference type="Pfam" id="PF13340">
    <property type="entry name" value="DUF4096"/>
    <property type="match status" value="1"/>
</dbReference>
<feature type="region of interest" description="Disordered" evidence="1">
    <location>
        <begin position="309"/>
        <end position="328"/>
    </location>
</feature>
<evidence type="ECO:0000313" key="4">
    <source>
        <dbReference type="Proteomes" id="UP001499942"/>
    </source>
</evidence>
<feature type="compositionally biased region" description="Basic residues" evidence="1">
    <location>
        <begin position="379"/>
        <end position="390"/>
    </location>
</feature>
<dbReference type="EMBL" id="BAAASR010000051">
    <property type="protein sequence ID" value="GAA2518845.1"/>
    <property type="molecule type" value="Genomic_DNA"/>
</dbReference>
<feature type="compositionally biased region" description="Low complexity" evidence="1">
    <location>
        <begin position="391"/>
        <end position="404"/>
    </location>
</feature>
<reference evidence="4" key="1">
    <citation type="journal article" date="2019" name="Int. J. Syst. Evol. Microbiol.">
        <title>The Global Catalogue of Microorganisms (GCM) 10K type strain sequencing project: providing services to taxonomists for standard genome sequencing and annotation.</title>
        <authorList>
            <consortium name="The Broad Institute Genomics Platform"/>
            <consortium name="The Broad Institute Genome Sequencing Center for Infectious Disease"/>
            <person name="Wu L."/>
            <person name="Ma J."/>
        </authorList>
    </citation>
    <scope>NUCLEOTIDE SEQUENCE [LARGE SCALE GENOMIC DNA]</scope>
    <source>
        <strain evidence="4">JCM 5062</strain>
    </source>
</reference>
<keyword evidence="4" id="KW-1185">Reference proteome</keyword>
<feature type="compositionally biased region" description="Basic and acidic residues" evidence="1">
    <location>
        <begin position="586"/>
        <end position="601"/>
    </location>
</feature>
<dbReference type="PANTHER" id="PTHR46637">
    <property type="entry name" value="TIS1421-TRANSPOSASE PROTEIN A"/>
    <property type="match status" value="1"/>
</dbReference>
<dbReference type="Proteomes" id="UP001499942">
    <property type="component" value="Unassembled WGS sequence"/>
</dbReference>
<evidence type="ECO:0000259" key="2">
    <source>
        <dbReference type="Pfam" id="PF13340"/>
    </source>
</evidence>
<feature type="compositionally biased region" description="Basic residues" evidence="1">
    <location>
        <begin position="458"/>
        <end position="479"/>
    </location>
</feature>
<feature type="compositionally biased region" description="Low complexity" evidence="1">
    <location>
        <begin position="432"/>
        <end position="445"/>
    </location>
</feature>
<feature type="compositionally biased region" description="Low complexity" evidence="1">
    <location>
        <begin position="480"/>
        <end position="504"/>
    </location>
</feature>
<feature type="compositionally biased region" description="Low complexity" evidence="1">
    <location>
        <begin position="801"/>
        <end position="816"/>
    </location>
</feature>
<proteinExistence type="predicted"/>
<feature type="compositionally biased region" description="Basic residues" evidence="1">
    <location>
        <begin position="418"/>
        <end position="431"/>
    </location>
</feature>
<feature type="domain" description="Insertion element IS402-like" evidence="2">
    <location>
        <begin position="667"/>
        <end position="743"/>
    </location>
</feature>
<name>A0ABP6AMP0_9ACTN</name>
<dbReference type="InterPro" id="IPR025161">
    <property type="entry name" value="IS402-like_dom"/>
</dbReference>
<evidence type="ECO:0000256" key="1">
    <source>
        <dbReference type="SAM" id="MobiDB-lite"/>
    </source>
</evidence>
<feature type="region of interest" description="Disordered" evidence="1">
    <location>
        <begin position="792"/>
        <end position="816"/>
    </location>
</feature>
<sequence length="816" mass="90565">MWKLTRPDNQHDKLTRDNLLDLQDHHLVRIELVREDQRQVWVLTKRGHGEAKKLLEPKGIRVSALREEKYDPDTGELLGASYDDHSAAVTTTAAELHRAGIGHRLGFQTEIPHRLADGYVQRADLVVRAPAAGVPVMLLEIDRRTEDAHDLVVKLHRYWEWGRLLPKDAAKLTVDLVRSRPGAIEDVDHEKRLWRRVYPPTGREGLVPVAFVFADTTEAKVANTVAVLEEAGRRYWAPRRYETYYREAVTAKDYRQAVPVVVTTLEQLQEHGTDAAVWRRLGRKDGQTLTDALDNPDGDALYRRQYARAEAEDERRRAAERESRRPVCKRCGQKFTDQRWEETTARTAWKAGDLSMCGTCHADDIAARKQPPKPPASRPPHHRNRSRSTTRSRASSVACSAAAADPTWRRRLSLLGPGKRRRRRAAARVRPWRPASPARRAGSAGPSPPRAAAPSRPRGGRGRSRRRRPWCRARRRRPRPGWCRSGPRSTAGSGPSRAAPSSRTLRTPSRAAACSGPSRGVGGDQVRQVLPHADLRDLAGVVQRPVRVRAQVDQEAAVDEPAHHERRHVRLLADHVRGAECVGDPVGRRAAGDRRGGHRGPDGVGVQRLHSGPGPLVGRRVRGRDQAGVPGPPEGGCGHLQALRPCPMWCSVVGLGMGRGTWSWIVPDGLWEIAEPLIPPSKTRPQGGGTQDTPDETLFAAIIYVLVSGCSWRALPPCFGISKSTAHRRFLIWSRAGVWGRLHEEIRHRLDDAGLLDLSRAVLDSAHVRAKKGANSQVRAPWTGASRVPKCTSCRTRTDCPSSSASRPPTPTTASR</sequence>
<gene>
    <name evidence="3" type="ORF">GCM10010393_59760</name>
</gene>
<evidence type="ECO:0000313" key="3">
    <source>
        <dbReference type="EMBL" id="GAA2518845.1"/>
    </source>
</evidence>
<feature type="region of interest" description="Disordered" evidence="1">
    <location>
        <begin position="583"/>
        <end position="633"/>
    </location>
</feature>
<accession>A0ABP6AMP0</accession>